<keyword evidence="3" id="KW-0560">Oxidoreductase</keyword>
<name>A0A0H2R9E5_9AGAM</name>
<dbReference type="Pfam" id="PF00106">
    <property type="entry name" value="adh_short"/>
    <property type="match status" value="1"/>
</dbReference>
<evidence type="ECO:0000256" key="3">
    <source>
        <dbReference type="ARBA" id="ARBA00023002"/>
    </source>
</evidence>
<keyword evidence="5" id="KW-1185">Reference proteome</keyword>
<dbReference type="InParanoid" id="A0A0H2R9E5"/>
<dbReference type="PANTHER" id="PTHR24320:SF282">
    <property type="entry name" value="WW DOMAIN-CONTAINING OXIDOREDUCTASE"/>
    <property type="match status" value="1"/>
</dbReference>
<dbReference type="OrthoDB" id="191139at2759"/>
<keyword evidence="2" id="KW-0521">NADP</keyword>
<evidence type="ECO:0000313" key="4">
    <source>
        <dbReference type="EMBL" id="KLO08455.1"/>
    </source>
</evidence>
<dbReference type="GO" id="GO:0016491">
    <property type="term" value="F:oxidoreductase activity"/>
    <property type="evidence" value="ECO:0007669"/>
    <property type="project" value="UniProtKB-KW"/>
</dbReference>
<dbReference type="PANTHER" id="PTHR24320">
    <property type="entry name" value="RETINOL DEHYDROGENASE"/>
    <property type="match status" value="1"/>
</dbReference>
<dbReference type="PRINTS" id="PR00081">
    <property type="entry name" value="GDHRDH"/>
</dbReference>
<dbReference type="EMBL" id="KQ086091">
    <property type="protein sequence ID" value="KLO08455.1"/>
    <property type="molecule type" value="Genomic_DNA"/>
</dbReference>
<protein>
    <submittedName>
        <fullName evidence="4">NAD-binding protein</fullName>
    </submittedName>
</protein>
<dbReference type="Proteomes" id="UP000053477">
    <property type="component" value="Unassembled WGS sequence"/>
</dbReference>
<evidence type="ECO:0000313" key="5">
    <source>
        <dbReference type="Proteomes" id="UP000053477"/>
    </source>
</evidence>
<accession>A0A0H2R9E5</accession>
<dbReference type="InterPro" id="IPR002347">
    <property type="entry name" value="SDR_fam"/>
</dbReference>
<sequence>MKFDPAKDVPDLDGRVAIVTGSTSGIGFAVAQVLVRKGAKVYLAARSEEKAKACLKRIDEGHEKGTVEWHYLDLSDPALAKKSAEEFLAKEQRLDILINNAAVVVADYKMGSRGIQEIITVNHFSPFIFTNILLPLMKSTAALPDTDVRIVNVSSGAHMFVSPKQFKTKDDFNMTYEKEWFATMKRYGLSKLLNVLWTKELQRRFTEEGVDITCISLHPGTVFTENTVNTAKRFPSFLQPILISLSRMTMMSPTQGAGTPVLAATSQEAKKNPEKYKGAYMEPMGKISKVSKTAANAALAQELWTTTETLLNEMDL</sequence>
<gene>
    <name evidence="4" type="ORF">SCHPADRAFT_944461</name>
</gene>
<dbReference type="STRING" id="27342.A0A0H2R9E5"/>
<organism evidence="4 5">
    <name type="scientific">Schizopora paradoxa</name>
    <dbReference type="NCBI Taxonomy" id="27342"/>
    <lineage>
        <taxon>Eukaryota</taxon>
        <taxon>Fungi</taxon>
        <taxon>Dikarya</taxon>
        <taxon>Basidiomycota</taxon>
        <taxon>Agaricomycotina</taxon>
        <taxon>Agaricomycetes</taxon>
        <taxon>Hymenochaetales</taxon>
        <taxon>Schizoporaceae</taxon>
        <taxon>Schizopora</taxon>
    </lineage>
</organism>
<comment type="similarity">
    <text evidence="1">Belongs to the short-chain dehydrogenases/reductases (SDR) family.</text>
</comment>
<dbReference type="SUPFAM" id="SSF51735">
    <property type="entry name" value="NAD(P)-binding Rossmann-fold domains"/>
    <property type="match status" value="1"/>
</dbReference>
<dbReference type="Gene3D" id="3.40.50.720">
    <property type="entry name" value="NAD(P)-binding Rossmann-like Domain"/>
    <property type="match status" value="1"/>
</dbReference>
<evidence type="ECO:0000256" key="1">
    <source>
        <dbReference type="ARBA" id="ARBA00006484"/>
    </source>
</evidence>
<dbReference type="AlphaFoldDB" id="A0A0H2R9E5"/>
<reference evidence="4 5" key="1">
    <citation type="submission" date="2015-04" db="EMBL/GenBank/DDBJ databases">
        <title>Complete genome sequence of Schizopora paradoxa KUC8140, a cosmopolitan wood degrader in East Asia.</title>
        <authorList>
            <consortium name="DOE Joint Genome Institute"/>
            <person name="Min B."/>
            <person name="Park H."/>
            <person name="Jang Y."/>
            <person name="Kim J.-J."/>
            <person name="Kim K.H."/>
            <person name="Pangilinan J."/>
            <person name="Lipzen A."/>
            <person name="Riley R."/>
            <person name="Grigoriev I.V."/>
            <person name="Spatafora J.W."/>
            <person name="Choi I.-G."/>
        </authorList>
    </citation>
    <scope>NUCLEOTIDE SEQUENCE [LARGE SCALE GENOMIC DNA]</scope>
    <source>
        <strain evidence="4 5">KUC8140</strain>
    </source>
</reference>
<evidence type="ECO:0000256" key="2">
    <source>
        <dbReference type="ARBA" id="ARBA00022857"/>
    </source>
</evidence>
<dbReference type="InterPro" id="IPR036291">
    <property type="entry name" value="NAD(P)-bd_dom_sf"/>
</dbReference>
<proteinExistence type="inferred from homology"/>